<keyword evidence="3 8" id="KW-0378">Hydrolase</keyword>
<gene>
    <name evidence="8" type="primary">NTH1</name>
    <name evidence="11" type="ORF">GTA08_BOTSDO08264</name>
</gene>
<comment type="catalytic activity">
    <reaction evidence="7 8">
        <text>2'-deoxyribonucleotide-(2'-deoxyribose 5'-phosphate)-2'-deoxyribonucleotide-DNA = a 3'-end 2'-deoxyribonucleotide-(2,3-dehydro-2,3-deoxyribose 5'-phosphate)-DNA + a 5'-end 5'-phospho-2'-deoxyribonucleoside-DNA + H(+)</text>
        <dbReference type="Rhea" id="RHEA:66592"/>
        <dbReference type="Rhea" id="RHEA-COMP:13180"/>
        <dbReference type="Rhea" id="RHEA-COMP:16897"/>
        <dbReference type="Rhea" id="RHEA-COMP:17067"/>
        <dbReference type="ChEBI" id="CHEBI:15378"/>
        <dbReference type="ChEBI" id="CHEBI:136412"/>
        <dbReference type="ChEBI" id="CHEBI:157695"/>
        <dbReference type="ChEBI" id="CHEBI:167181"/>
        <dbReference type="EC" id="4.2.99.18"/>
    </reaction>
</comment>
<proteinExistence type="inferred from homology"/>
<reference evidence="11" key="1">
    <citation type="submission" date="2020-04" db="EMBL/GenBank/DDBJ databases">
        <title>Genome Assembly and Annotation of Botryosphaeria dothidea sdau 11-99, a Latent Pathogen of Apple Fruit Ring Rot in China.</title>
        <authorList>
            <person name="Yu C."/>
            <person name="Diao Y."/>
            <person name="Lu Q."/>
            <person name="Zhao J."/>
            <person name="Cui S."/>
            <person name="Peng C."/>
            <person name="He B."/>
            <person name="Liu H."/>
        </authorList>
    </citation>
    <scope>NUCLEOTIDE SEQUENCE [LARGE SCALE GENOMIC DNA]</scope>
    <source>
        <strain evidence="11">Sdau11-99</strain>
    </source>
</reference>
<dbReference type="InterPro" id="IPR011257">
    <property type="entry name" value="DNA_glycosylase"/>
</dbReference>
<comment type="similarity">
    <text evidence="1 8">Belongs to the Nth/MutY family.</text>
</comment>
<evidence type="ECO:0000256" key="2">
    <source>
        <dbReference type="ARBA" id="ARBA00022763"/>
    </source>
</evidence>
<evidence type="ECO:0000256" key="6">
    <source>
        <dbReference type="ARBA" id="ARBA00023295"/>
    </source>
</evidence>
<dbReference type="InterPro" id="IPR030841">
    <property type="entry name" value="NTH1"/>
</dbReference>
<evidence type="ECO:0000256" key="7">
    <source>
        <dbReference type="ARBA" id="ARBA00044632"/>
    </source>
</evidence>
<feature type="domain" description="HhH-GPD" evidence="10">
    <location>
        <begin position="233"/>
        <end position="384"/>
    </location>
</feature>
<evidence type="ECO:0000256" key="5">
    <source>
        <dbReference type="ARBA" id="ARBA00023239"/>
    </source>
</evidence>
<evidence type="ECO:0000256" key="9">
    <source>
        <dbReference type="SAM" id="MobiDB-lite"/>
    </source>
</evidence>
<dbReference type="OrthoDB" id="2099276at2759"/>
<keyword evidence="8" id="KW-0539">Nucleus</keyword>
<dbReference type="SMART" id="SM00478">
    <property type="entry name" value="ENDO3c"/>
    <property type="match status" value="1"/>
</dbReference>
<dbReference type="HAMAP" id="MF_03183">
    <property type="entry name" value="Endonuclease_III_Nth"/>
    <property type="match status" value="1"/>
</dbReference>
<dbReference type="Gene3D" id="1.10.1670.10">
    <property type="entry name" value="Helix-hairpin-Helix base-excision DNA repair enzymes (C-terminal)"/>
    <property type="match status" value="1"/>
</dbReference>
<evidence type="ECO:0000256" key="3">
    <source>
        <dbReference type="ARBA" id="ARBA00022801"/>
    </source>
</evidence>
<keyword evidence="6 8" id="KW-0326">Glycosidase</keyword>
<feature type="compositionally biased region" description="Low complexity" evidence="9">
    <location>
        <begin position="75"/>
        <end position="86"/>
    </location>
</feature>
<keyword evidence="8" id="KW-0496">Mitochondrion</keyword>
<dbReference type="PROSITE" id="PS01155">
    <property type="entry name" value="ENDONUCLEASE_III_2"/>
    <property type="match status" value="1"/>
</dbReference>
<dbReference type="GO" id="GO:0000703">
    <property type="term" value="F:oxidized pyrimidine nucleobase lesion DNA N-glycosylase activity"/>
    <property type="evidence" value="ECO:0007669"/>
    <property type="project" value="UniProtKB-UniRule"/>
</dbReference>
<dbReference type="AlphaFoldDB" id="A0A8H4IPS7"/>
<dbReference type="Gene3D" id="1.10.340.30">
    <property type="entry name" value="Hypothetical protein, domain 2"/>
    <property type="match status" value="1"/>
</dbReference>
<dbReference type="EC" id="4.2.99.18" evidence="8"/>
<dbReference type="Pfam" id="PF00633">
    <property type="entry name" value="HHH"/>
    <property type="match status" value="1"/>
</dbReference>
<evidence type="ECO:0000259" key="10">
    <source>
        <dbReference type="SMART" id="SM00478"/>
    </source>
</evidence>
<comment type="subcellular location">
    <subcellularLocation>
        <location evidence="8">Nucleus</location>
    </subcellularLocation>
    <subcellularLocation>
        <location evidence="8">Mitochondrion</location>
    </subcellularLocation>
</comment>
<keyword evidence="12" id="KW-1185">Reference proteome</keyword>
<sequence>MRTSRIARETNSVMRALRSTSSSRKIPPRHDVAQTRTVSAAALTALEQQQTGPPIKPAHHHGHADNSDRARGRGSSTSDLSSVPSSDAEPTYPPPIMAAPSSSKPRKRKRSSTAPTSETALTAAASETALARPSPSSSPSKYSVAAEIHAQNGSINTTSAAKKARRAPAKKRIADDGSAKVEPPPNWEEMYGLTAEMRSRVVAPVDTMGCESLADRKDSPVDQRLQTLVALMLSSQTKDTVTAVAMRNLQDNLPGGFNLRALLQIEPAQLNSMIEKVGFHNNKTKFIKQTAEILRDKFDGDIPDTIEGLVSLPGVGPKMAYLCMSAAWGRDEGIGVDVHVHRITNLWGWHKTRTPEETRAALEAWLPKDKWHAINHLLVGFGQTICSPVGRKCGECTLAEKGLCPGAVVAKKQKAVKKEKTAVKVEVDGESIEKEVDGEVKVEQNVKAEDFQHTNVMDIEDIGAPRTRRSSRRR</sequence>
<evidence type="ECO:0000313" key="11">
    <source>
        <dbReference type="EMBL" id="KAF4304769.1"/>
    </source>
</evidence>
<dbReference type="GO" id="GO:0006285">
    <property type="term" value="P:base-excision repair, AP site formation"/>
    <property type="evidence" value="ECO:0007669"/>
    <property type="project" value="UniProtKB-UniRule"/>
</dbReference>
<dbReference type="EMBL" id="WWBZ02000051">
    <property type="protein sequence ID" value="KAF4304769.1"/>
    <property type="molecule type" value="Genomic_DNA"/>
</dbReference>
<feature type="region of interest" description="Disordered" evidence="9">
    <location>
        <begin position="1"/>
        <end position="185"/>
    </location>
</feature>
<comment type="caution">
    <text evidence="11">The sequence shown here is derived from an EMBL/GenBank/DDBJ whole genome shotgun (WGS) entry which is preliminary data.</text>
</comment>
<evidence type="ECO:0000256" key="1">
    <source>
        <dbReference type="ARBA" id="ARBA00008343"/>
    </source>
</evidence>
<keyword evidence="2 8" id="KW-0227">DNA damage</keyword>
<comment type="function">
    <text evidence="8">Bifunctional DNA N-glycosylase with associated apurinic/apyrimidinic (AP) lyase function that catalyzes the first step in base excision repair (BER), the primary repair pathway for the repair of oxidative DNA damage. The DNA N-glycosylase activity releases the damaged DNA base from DNA by cleaving the N-glycosidic bond, leaving an AP site. The AP lyase activity cleaves the phosphodiester bond 3' to the AP site by a beta-elimination. Primarily recognizes and repairs oxidative base damage of pyrimidines.</text>
</comment>
<dbReference type="InterPro" id="IPR003265">
    <property type="entry name" value="HhH-GPD_domain"/>
</dbReference>
<feature type="compositionally biased region" description="Low complexity" evidence="9">
    <location>
        <begin position="40"/>
        <end position="51"/>
    </location>
</feature>
<feature type="compositionally biased region" description="Basic residues" evidence="9">
    <location>
        <begin position="162"/>
        <end position="171"/>
    </location>
</feature>
<evidence type="ECO:0000256" key="4">
    <source>
        <dbReference type="ARBA" id="ARBA00023204"/>
    </source>
</evidence>
<keyword evidence="4 8" id="KW-0234">DNA repair</keyword>
<dbReference type="PANTHER" id="PTHR43286">
    <property type="entry name" value="ENDONUCLEASE III-LIKE PROTEIN 1"/>
    <property type="match status" value="1"/>
</dbReference>
<comment type="caution">
    <text evidence="8">Lacks conserved residue(s) required for the propagation of feature annotation.</text>
</comment>
<dbReference type="Pfam" id="PF00730">
    <property type="entry name" value="HhH-GPD"/>
    <property type="match status" value="1"/>
</dbReference>
<protein>
    <recommendedName>
        <fullName evidence="8">Endonuclease III homolog</fullName>
        <ecNumber evidence="8">3.2.2.-</ecNumber>
        <ecNumber evidence="8">4.2.99.18</ecNumber>
    </recommendedName>
    <alternativeName>
        <fullName evidence="8">Bifunctional DNA N-glycosylase/DNA-(apurinic or apyrimidinic site) lyase</fullName>
        <shortName evidence="8">DNA glycosylase/AP lyase</shortName>
    </alternativeName>
</protein>
<dbReference type="GO" id="GO:0005739">
    <property type="term" value="C:mitochondrion"/>
    <property type="evidence" value="ECO:0007669"/>
    <property type="project" value="UniProtKB-SubCell"/>
</dbReference>
<dbReference type="FunFam" id="1.10.1670.10:FF:000003">
    <property type="entry name" value="Endonuclease III homolog"/>
    <property type="match status" value="1"/>
</dbReference>
<dbReference type="InterPro" id="IPR004036">
    <property type="entry name" value="Endonuclease-III-like_CS2"/>
</dbReference>
<dbReference type="SUPFAM" id="SSF48150">
    <property type="entry name" value="DNA-glycosylase"/>
    <property type="match status" value="1"/>
</dbReference>
<dbReference type="EC" id="3.2.2.-" evidence="8"/>
<dbReference type="GO" id="GO:0003677">
    <property type="term" value="F:DNA binding"/>
    <property type="evidence" value="ECO:0007669"/>
    <property type="project" value="UniProtKB-UniRule"/>
</dbReference>
<feature type="compositionally biased region" description="Polar residues" evidence="9">
    <location>
        <begin position="1"/>
        <end position="24"/>
    </location>
</feature>
<name>A0A8H4IPS7_9PEZI</name>
<dbReference type="Proteomes" id="UP000572817">
    <property type="component" value="Unassembled WGS sequence"/>
</dbReference>
<dbReference type="InterPro" id="IPR000445">
    <property type="entry name" value="HhH_motif"/>
</dbReference>
<dbReference type="InterPro" id="IPR023170">
    <property type="entry name" value="HhH_base_excis_C"/>
</dbReference>
<feature type="region of interest" description="Disordered" evidence="9">
    <location>
        <begin position="454"/>
        <end position="474"/>
    </location>
</feature>
<evidence type="ECO:0000313" key="12">
    <source>
        <dbReference type="Proteomes" id="UP000572817"/>
    </source>
</evidence>
<keyword evidence="5 8" id="KW-0456">Lyase</keyword>
<dbReference type="FunFam" id="1.10.340.30:FF:000014">
    <property type="entry name" value="Endonuclease III homolog"/>
    <property type="match status" value="1"/>
</dbReference>
<organism evidence="11 12">
    <name type="scientific">Botryosphaeria dothidea</name>
    <dbReference type="NCBI Taxonomy" id="55169"/>
    <lineage>
        <taxon>Eukaryota</taxon>
        <taxon>Fungi</taxon>
        <taxon>Dikarya</taxon>
        <taxon>Ascomycota</taxon>
        <taxon>Pezizomycotina</taxon>
        <taxon>Dothideomycetes</taxon>
        <taxon>Dothideomycetes incertae sedis</taxon>
        <taxon>Botryosphaeriales</taxon>
        <taxon>Botryosphaeriaceae</taxon>
        <taxon>Botryosphaeria</taxon>
    </lineage>
</organism>
<feature type="compositionally biased region" description="Low complexity" evidence="9">
    <location>
        <begin position="112"/>
        <end position="140"/>
    </location>
</feature>
<evidence type="ECO:0000256" key="8">
    <source>
        <dbReference type="HAMAP-Rule" id="MF_03183"/>
    </source>
</evidence>
<dbReference type="GO" id="GO:0005634">
    <property type="term" value="C:nucleus"/>
    <property type="evidence" value="ECO:0007669"/>
    <property type="project" value="UniProtKB-SubCell"/>
</dbReference>
<dbReference type="GO" id="GO:0140078">
    <property type="term" value="F:class I DNA-(apurinic or apyrimidinic site) endonuclease activity"/>
    <property type="evidence" value="ECO:0007669"/>
    <property type="project" value="UniProtKB-EC"/>
</dbReference>
<dbReference type="GO" id="GO:0006289">
    <property type="term" value="P:nucleotide-excision repair"/>
    <property type="evidence" value="ECO:0007669"/>
    <property type="project" value="TreeGrafter"/>
</dbReference>
<accession>A0A8H4IPS7</accession>
<dbReference type="PANTHER" id="PTHR43286:SF1">
    <property type="entry name" value="ENDONUCLEASE III-LIKE PROTEIN 1"/>
    <property type="match status" value="1"/>
</dbReference>
<dbReference type="CDD" id="cd00056">
    <property type="entry name" value="ENDO3c"/>
    <property type="match status" value="1"/>
</dbReference>